<evidence type="ECO:0000256" key="11">
    <source>
        <dbReference type="ARBA" id="ARBA00049558"/>
    </source>
</evidence>
<evidence type="ECO:0000256" key="7">
    <source>
        <dbReference type="ARBA" id="ARBA00022801"/>
    </source>
</evidence>
<evidence type="ECO:0000256" key="1">
    <source>
        <dbReference type="ARBA" id="ARBA00001947"/>
    </source>
</evidence>
<evidence type="ECO:0000256" key="15">
    <source>
        <dbReference type="RuleBase" id="RU364006"/>
    </source>
</evidence>
<evidence type="ECO:0000256" key="9">
    <source>
        <dbReference type="ARBA" id="ARBA00032005"/>
    </source>
</evidence>
<dbReference type="InterPro" id="IPR016192">
    <property type="entry name" value="APOBEC/CMP_deaminase_Zn-bd"/>
</dbReference>
<dbReference type="NCBIfam" id="NF004064">
    <property type="entry name" value="PRK05578.1"/>
    <property type="match status" value="1"/>
</dbReference>
<dbReference type="FunFam" id="3.40.140.10:FF:000008">
    <property type="entry name" value="Cytidine deaminase"/>
    <property type="match status" value="1"/>
</dbReference>
<evidence type="ECO:0000313" key="18">
    <source>
        <dbReference type="Proteomes" id="UP000216998"/>
    </source>
</evidence>
<evidence type="ECO:0000256" key="10">
    <source>
        <dbReference type="ARBA" id="ARBA00049252"/>
    </source>
</evidence>
<dbReference type="SUPFAM" id="SSF53927">
    <property type="entry name" value="Cytidine deaminase-like"/>
    <property type="match status" value="1"/>
</dbReference>
<dbReference type="GO" id="GO:0004126">
    <property type="term" value="F:cytidine deaminase activity"/>
    <property type="evidence" value="ECO:0007669"/>
    <property type="project" value="UniProtKB-UniRule"/>
</dbReference>
<dbReference type="AlphaFoldDB" id="A0A255Z0L3"/>
<dbReference type="PANTHER" id="PTHR11644">
    <property type="entry name" value="CYTIDINE DEAMINASE"/>
    <property type="match status" value="1"/>
</dbReference>
<comment type="function">
    <text evidence="2 15">This enzyme scavenges exogenous and endogenous cytidine and 2'-deoxycytidine for UMP synthesis.</text>
</comment>
<feature type="binding site" evidence="14">
    <location>
        <position position="91"/>
    </location>
    <ligand>
        <name>Zn(2+)</name>
        <dbReference type="ChEBI" id="CHEBI:29105"/>
        <note>catalytic</note>
    </ligand>
</feature>
<evidence type="ECO:0000256" key="6">
    <source>
        <dbReference type="ARBA" id="ARBA00022723"/>
    </source>
</evidence>
<dbReference type="Proteomes" id="UP000216998">
    <property type="component" value="Unassembled WGS sequence"/>
</dbReference>
<evidence type="ECO:0000256" key="4">
    <source>
        <dbReference type="ARBA" id="ARBA00012783"/>
    </source>
</evidence>
<dbReference type="InterPro" id="IPR006262">
    <property type="entry name" value="Cyt_deam_tetra"/>
</dbReference>
<dbReference type="PANTHER" id="PTHR11644:SF2">
    <property type="entry name" value="CYTIDINE DEAMINASE"/>
    <property type="match status" value="1"/>
</dbReference>
<dbReference type="GO" id="GO:0008270">
    <property type="term" value="F:zinc ion binding"/>
    <property type="evidence" value="ECO:0007669"/>
    <property type="project" value="UniProtKB-UniRule"/>
</dbReference>
<dbReference type="CDD" id="cd01283">
    <property type="entry name" value="cytidine_deaminase"/>
    <property type="match status" value="1"/>
</dbReference>
<evidence type="ECO:0000256" key="5">
    <source>
        <dbReference type="ARBA" id="ARBA00018266"/>
    </source>
</evidence>
<evidence type="ECO:0000256" key="2">
    <source>
        <dbReference type="ARBA" id="ARBA00003949"/>
    </source>
</evidence>
<gene>
    <name evidence="17" type="primary">cdd</name>
    <name evidence="17" type="ORF">CHU95_10260</name>
</gene>
<name>A0A255Z0L3_9PROT</name>
<keyword evidence="18" id="KW-1185">Reference proteome</keyword>
<organism evidence="17 18">
    <name type="scientific">Niveispirillum lacus</name>
    <dbReference type="NCBI Taxonomy" id="1981099"/>
    <lineage>
        <taxon>Bacteria</taxon>
        <taxon>Pseudomonadati</taxon>
        <taxon>Pseudomonadota</taxon>
        <taxon>Alphaproteobacteria</taxon>
        <taxon>Rhodospirillales</taxon>
        <taxon>Azospirillaceae</taxon>
        <taxon>Niveispirillum</taxon>
    </lineage>
</organism>
<evidence type="ECO:0000256" key="3">
    <source>
        <dbReference type="ARBA" id="ARBA00006576"/>
    </source>
</evidence>
<evidence type="ECO:0000259" key="16">
    <source>
        <dbReference type="PROSITE" id="PS51747"/>
    </source>
</evidence>
<proteinExistence type="inferred from homology"/>
<evidence type="ECO:0000313" key="17">
    <source>
        <dbReference type="EMBL" id="OYQ34949.1"/>
    </source>
</evidence>
<feature type="binding site" evidence="14">
    <location>
        <position position="55"/>
    </location>
    <ligand>
        <name>Zn(2+)</name>
        <dbReference type="ChEBI" id="CHEBI:29105"/>
        <note>catalytic</note>
    </ligand>
</feature>
<dbReference type="InterPro" id="IPR016193">
    <property type="entry name" value="Cytidine_deaminase-like"/>
</dbReference>
<dbReference type="GO" id="GO:0072527">
    <property type="term" value="P:pyrimidine-containing compound metabolic process"/>
    <property type="evidence" value="ECO:0007669"/>
    <property type="project" value="UniProtKB-ARBA"/>
</dbReference>
<dbReference type="InterPro" id="IPR050202">
    <property type="entry name" value="Cyt/Deoxycyt_deaminase"/>
</dbReference>
<dbReference type="InterPro" id="IPR002125">
    <property type="entry name" value="CMP_dCMP_dom"/>
</dbReference>
<keyword evidence="7 15" id="KW-0378">Hydrolase</keyword>
<dbReference type="NCBIfam" id="TIGR01354">
    <property type="entry name" value="cyt_deam_tetra"/>
    <property type="match status" value="1"/>
</dbReference>
<dbReference type="PROSITE" id="PS51747">
    <property type="entry name" value="CYT_DCMP_DEAMINASES_2"/>
    <property type="match status" value="1"/>
</dbReference>
<dbReference type="Gene3D" id="3.40.140.10">
    <property type="entry name" value="Cytidine Deaminase, domain 2"/>
    <property type="match status" value="1"/>
</dbReference>
<comment type="cofactor">
    <cofactor evidence="1 14 15">
        <name>Zn(2+)</name>
        <dbReference type="ChEBI" id="CHEBI:29105"/>
    </cofactor>
</comment>
<dbReference type="Pfam" id="PF00383">
    <property type="entry name" value="dCMP_cyt_deam_1"/>
    <property type="match status" value="1"/>
</dbReference>
<feature type="domain" description="CMP/dCMP-type deaminase" evidence="16">
    <location>
        <begin position="3"/>
        <end position="133"/>
    </location>
</feature>
<evidence type="ECO:0000256" key="14">
    <source>
        <dbReference type="PIRSR" id="PIRSR606262-3"/>
    </source>
</evidence>
<feature type="active site" description="Proton donor" evidence="12">
    <location>
        <position position="57"/>
    </location>
</feature>
<dbReference type="EC" id="3.5.4.5" evidence="4 15"/>
<dbReference type="PROSITE" id="PS00903">
    <property type="entry name" value="CYT_DCMP_DEAMINASES_1"/>
    <property type="match status" value="1"/>
</dbReference>
<sequence>MTSPVPDLFAAALAVRAHSHSPYSGFKVGAAIRSDSGHIYAGCNVENAAYPQGQCAEATAIGLMVASGDRRIAEIVVVGGEAGSGLMCTPCGGCRQRIREFAGPDTPIHVHDAGGHRRSFTLGELLPFSFGPDNLGF</sequence>
<comment type="similarity">
    <text evidence="3 15">Belongs to the cytidine and deoxycytidylate deaminase family.</text>
</comment>
<dbReference type="EMBL" id="NOXU01000027">
    <property type="protein sequence ID" value="OYQ34949.1"/>
    <property type="molecule type" value="Genomic_DNA"/>
</dbReference>
<dbReference type="GO" id="GO:0042802">
    <property type="term" value="F:identical protein binding"/>
    <property type="evidence" value="ECO:0007669"/>
    <property type="project" value="UniProtKB-ARBA"/>
</dbReference>
<keyword evidence="8 14" id="KW-0862">Zinc</keyword>
<dbReference type="OrthoDB" id="9795347at2"/>
<dbReference type="GO" id="GO:0005829">
    <property type="term" value="C:cytosol"/>
    <property type="evidence" value="ECO:0007669"/>
    <property type="project" value="TreeGrafter"/>
</dbReference>
<protein>
    <recommendedName>
        <fullName evidence="5 15">Cytidine deaminase</fullName>
        <ecNumber evidence="4 15">3.5.4.5</ecNumber>
    </recommendedName>
    <alternativeName>
        <fullName evidence="9 15">Cytidine aminohydrolase</fullName>
    </alternativeName>
</protein>
<feature type="binding site" evidence="14">
    <location>
        <position position="94"/>
    </location>
    <ligand>
        <name>Zn(2+)</name>
        <dbReference type="ChEBI" id="CHEBI:29105"/>
        <note>catalytic</note>
    </ligand>
</feature>
<dbReference type="GO" id="GO:0055086">
    <property type="term" value="P:nucleobase-containing small molecule metabolic process"/>
    <property type="evidence" value="ECO:0007669"/>
    <property type="project" value="UniProtKB-ARBA"/>
</dbReference>
<feature type="binding site" evidence="13">
    <location>
        <begin position="44"/>
        <end position="50"/>
    </location>
    <ligand>
        <name>substrate</name>
    </ligand>
</feature>
<evidence type="ECO:0000256" key="12">
    <source>
        <dbReference type="PIRSR" id="PIRSR606262-1"/>
    </source>
</evidence>
<comment type="catalytic activity">
    <reaction evidence="10 15">
        <text>2'-deoxycytidine + H2O + H(+) = 2'-deoxyuridine + NH4(+)</text>
        <dbReference type="Rhea" id="RHEA:13433"/>
        <dbReference type="ChEBI" id="CHEBI:15377"/>
        <dbReference type="ChEBI" id="CHEBI:15378"/>
        <dbReference type="ChEBI" id="CHEBI:15698"/>
        <dbReference type="ChEBI" id="CHEBI:16450"/>
        <dbReference type="ChEBI" id="CHEBI:28938"/>
        <dbReference type="EC" id="3.5.4.5"/>
    </reaction>
</comment>
<dbReference type="RefSeq" id="WP_094456234.1">
    <property type="nucleotide sequence ID" value="NZ_NOXU01000027.1"/>
</dbReference>
<evidence type="ECO:0000256" key="13">
    <source>
        <dbReference type="PIRSR" id="PIRSR606262-2"/>
    </source>
</evidence>
<comment type="catalytic activity">
    <reaction evidence="11 15">
        <text>cytidine + H2O + H(+) = uridine + NH4(+)</text>
        <dbReference type="Rhea" id="RHEA:16069"/>
        <dbReference type="ChEBI" id="CHEBI:15377"/>
        <dbReference type="ChEBI" id="CHEBI:15378"/>
        <dbReference type="ChEBI" id="CHEBI:16704"/>
        <dbReference type="ChEBI" id="CHEBI:17562"/>
        <dbReference type="ChEBI" id="CHEBI:28938"/>
        <dbReference type="EC" id="3.5.4.5"/>
    </reaction>
</comment>
<reference evidence="17 18" key="1">
    <citation type="submission" date="2017-07" db="EMBL/GenBank/DDBJ databases">
        <title>Niveispirillum cyanobacteriorum sp. nov., isolated from cyanobacterial aggregates in a eutrophic lake.</title>
        <authorList>
            <person name="Cai H."/>
        </authorList>
    </citation>
    <scope>NUCLEOTIDE SEQUENCE [LARGE SCALE GENOMIC DNA]</scope>
    <source>
        <strain evidence="18">TH1-14</strain>
    </source>
</reference>
<accession>A0A255Z0L3</accession>
<evidence type="ECO:0000256" key="8">
    <source>
        <dbReference type="ARBA" id="ARBA00022833"/>
    </source>
</evidence>
<keyword evidence="6 14" id="KW-0479">Metal-binding</keyword>
<comment type="caution">
    <text evidence="17">The sequence shown here is derived from an EMBL/GenBank/DDBJ whole genome shotgun (WGS) entry which is preliminary data.</text>
</comment>